<dbReference type="EMBL" id="VDMO01000005">
    <property type="protein sequence ID" value="TNM71948.1"/>
    <property type="molecule type" value="Genomic_DNA"/>
</dbReference>
<dbReference type="Proteomes" id="UP000629870">
    <property type="component" value="Unassembled WGS sequence"/>
</dbReference>
<keyword evidence="4" id="KW-1185">Reference proteome</keyword>
<evidence type="ECO:0000313" key="4">
    <source>
        <dbReference type="Proteomes" id="UP000629870"/>
    </source>
</evidence>
<comment type="caution">
    <text evidence="2">The sequence shown here is derived from an EMBL/GenBank/DDBJ whole genome shotgun (WGS) entry which is preliminary data.</text>
</comment>
<evidence type="ECO:0000313" key="3">
    <source>
        <dbReference type="Proteomes" id="UP000313988"/>
    </source>
</evidence>
<proteinExistence type="predicted"/>
<name>A0A5C4Y8X5_9DEIO</name>
<reference evidence="1 4" key="2">
    <citation type="submission" date="2020-08" db="EMBL/GenBank/DDBJ databases">
        <title>Genomic Encyclopedia of Type Strains, Phase IV (KMG-IV): sequencing the most valuable type-strain genomes for metagenomic binning, comparative biology and taxonomic classification.</title>
        <authorList>
            <person name="Goeker M."/>
        </authorList>
    </citation>
    <scope>NUCLEOTIDE SEQUENCE [LARGE SCALE GENOMIC DNA]</scope>
    <source>
        <strain evidence="1 4">DSM 12027</strain>
    </source>
</reference>
<evidence type="ECO:0000313" key="1">
    <source>
        <dbReference type="EMBL" id="MBB6017410.1"/>
    </source>
</evidence>
<dbReference type="OrthoDB" id="9813814at2"/>
<organism evidence="2 3">
    <name type="scientific">Deinococcus radiopugnans ATCC 19172</name>
    <dbReference type="NCBI Taxonomy" id="585398"/>
    <lineage>
        <taxon>Bacteria</taxon>
        <taxon>Thermotogati</taxon>
        <taxon>Deinococcota</taxon>
        <taxon>Deinococci</taxon>
        <taxon>Deinococcales</taxon>
        <taxon>Deinococcaceae</taxon>
        <taxon>Deinococcus</taxon>
    </lineage>
</organism>
<evidence type="ECO:0000313" key="2">
    <source>
        <dbReference type="EMBL" id="TNM71948.1"/>
    </source>
</evidence>
<protein>
    <submittedName>
        <fullName evidence="2">Uncharacterized protein</fullName>
    </submittedName>
</protein>
<dbReference type="AlphaFoldDB" id="A0A5C4Y8X5"/>
<reference evidence="2 3" key="1">
    <citation type="submission" date="2019-06" db="EMBL/GenBank/DDBJ databases">
        <title>Genome sequence of Deinococcus radiopugnans ATCC 19172.</title>
        <authorList>
            <person name="Maclea K.S."/>
            <person name="Maynard C.R."/>
        </authorList>
    </citation>
    <scope>NUCLEOTIDE SEQUENCE [LARGE SCALE GENOMIC DNA]</scope>
    <source>
        <strain evidence="2 3">ATCC 19172</strain>
    </source>
</reference>
<dbReference type="Proteomes" id="UP000313988">
    <property type="component" value="Unassembled WGS sequence"/>
</dbReference>
<dbReference type="RefSeq" id="WP_139401659.1">
    <property type="nucleotide sequence ID" value="NZ_JACHEW010000014.1"/>
</dbReference>
<dbReference type="EMBL" id="JACHEW010000014">
    <property type="protein sequence ID" value="MBB6017410.1"/>
    <property type="molecule type" value="Genomic_DNA"/>
</dbReference>
<accession>A0A5C4Y8X5</accession>
<sequence length="233" mass="25335">MHNINTLNPDVDSPAIQDMIELVLFEADGTVVLTLQAALNGAGCRLADVEILEGFSGTRLDIARESDPVERARLEMAARYGGGGAPVRALQLAVMTLWHPRGEFDWFLRDYLLAGCHGRAQAAPVRQHLYDSLLAVNVGGQMGLLPVDDICPARVIRDVHQRAALWAYVRAVLGRQRFEAAPLSPSPDSPALHAAMWPVVEGRSTSRAEAQLLAAARTVDPSFQRLDDVINAL</sequence>
<gene>
    <name evidence="2" type="ORF">FHR04_06175</name>
    <name evidence="1" type="ORF">HNQ04_002675</name>
</gene>